<sequence length="102" mass="10759">MDPKDGPSRCLGWWGASALRASSGQQLENTPRKLGHICRTETDRGGALRLQPGLCACRSLTPVRTRKSAASPPPEARVSRAEGTGDRGDRSSPDGDAARSSS</sequence>
<dbReference type="Proteomes" id="UP001162501">
    <property type="component" value="Chromosome 20"/>
</dbReference>
<accession>A0ACB0EG83</accession>
<dbReference type="EMBL" id="OX596104">
    <property type="protein sequence ID" value="CAI9699722.1"/>
    <property type="molecule type" value="Genomic_DNA"/>
</dbReference>
<evidence type="ECO:0000313" key="2">
    <source>
        <dbReference type="Proteomes" id="UP001162501"/>
    </source>
</evidence>
<evidence type="ECO:0000313" key="1">
    <source>
        <dbReference type="EMBL" id="CAI9699722.1"/>
    </source>
</evidence>
<gene>
    <name evidence="1" type="ORF">MRATA1EN3_LOCUS10935</name>
</gene>
<protein>
    <submittedName>
        <fullName evidence="1">Uncharacterized protein</fullName>
    </submittedName>
</protein>
<organism evidence="1 2">
    <name type="scientific">Rangifer tarandus platyrhynchus</name>
    <name type="common">Svalbard reindeer</name>
    <dbReference type="NCBI Taxonomy" id="3082113"/>
    <lineage>
        <taxon>Eukaryota</taxon>
        <taxon>Metazoa</taxon>
        <taxon>Chordata</taxon>
        <taxon>Craniata</taxon>
        <taxon>Vertebrata</taxon>
        <taxon>Euteleostomi</taxon>
        <taxon>Mammalia</taxon>
        <taxon>Eutheria</taxon>
        <taxon>Laurasiatheria</taxon>
        <taxon>Artiodactyla</taxon>
        <taxon>Ruminantia</taxon>
        <taxon>Pecora</taxon>
        <taxon>Cervidae</taxon>
        <taxon>Odocoileinae</taxon>
        <taxon>Rangifer</taxon>
    </lineage>
</organism>
<proteinExistence type="predicted"/>
<reference evidence="1" key="1">
    <citation type="submission" date="2023-05" db="EMBL/GenBank/DDBJ databases">
        <authorList>
            <consortium name="ELIXIR-Norway"/>
        </authorList>
    </citation>
    <scope>NUCLEOTIDE SEQUENCE</scope>
</reference>
<name>A0ACB0EG83_RANTA</name>